<reference evidence="1" key="1">
    <citation type="journal article" date="2020" name="mSystems">
        <title>Genome- and Community-Level Interaction Insights into Carbon Utilization and Element Cycling Functions of Hydrothermarchaeota in Hydrothermal Sediment.</title>
        <authorList>
            <person name="Zhou Z."/>
            <person name="Liu Y."/>
            <person name="Xu W."/>
            <person name="Pan J."/>
            <person name="Luo Z.H."/>
            <person name="Li M."/>
        </authorList>
    </citation>
    <scope>NUCLEOTIDE SEQUENCE [LARGE SCALE GENOMIC DNA]</scope>
    <source>
        <strain evidence="1">SpSt-114</strain>
    </source>
</reference>
<sequence length="290" mass="32425">MGTFFLGDKIYITSSDYALMVEYLEGGLEITINGNGRSGSERVSGSDLVRFAGACFSAGYGIDGFEKEVIGGLYVEQDRIRVMVHGAMNDRVFVKVRPEHFLEIAHLCVARYYPLSGSLFVADYSLTYNLSPSGVLLFVKGKEGQGEMFVEREKASLLVGLIEASFIGRSLGGARLISEKEEKSLYVEEIVEAKESPEKLIVDYVVQGGEKRAVEKPLHEWMLSLKEFARENGKSPSGVLRAFLKKHGINYDRKILLILRDKKKEVRLRLPVHFAKGLALVLERWIYAGC</sequence>
<evidence type="ECO:0000313" key="1">
    <source>
        <dbReference type="EMBL" id="HHO74151.1"/>
    </source>
</evidence>
<comment type="caution">
    <text evidence="1">The sequence shown here is derived from an EMBL/GenBank/DDBJ whole genome shotgun (WGS) entry which is preliminary data.</text>
</comment>
<organism evidence="1">
    <name type="scientific">Thermocrinis ruber</name>
    <dbReference type="NCBI Taxonomy" id="75906"/>
    <lineage>
        <taxon>Bacteria</taxon>
        <taxon>Pseudomonadati</taxon>
        <taxon>Aquificota</taxon>
        <taxon>Aquificia</taxon>
        <taxon>Aquificales</taxon>
        <taxon>Aquificaceae</taxon>
        <taxon>Thermocrinis</taxon>
    </lineage>
</organism>
<gene>
    <name evidence="1" type="ORF">ENN04_05855</name>
</gene>
<dbReference type="AlphaFoldDB" id="A0A7C5X1P0"/>
<name>A0A7C5X1P0_9AQUI</name>
<proteinExistence type="predicted"/>
<dbReference type="EMBL" id="DSAC01000070">
    <property type="protein sequence ID" value="HHO74151.1"/>
    <property type="molecule type" value="Genomic_DNA"/>
</dbReference>
<protein>
    <submittedName>
        <fullName evidence="1">Uncharacterized protein</fullName>
    </submittedName>
</protein>
<accession>A0A7C5X1P0</accession>